<name>A0ABQ0LGX3_MYCCL</name>
<organism evidence="2 3">
    <name type="scientific">Mycena chlorophos</name>
    <name type="common">Agaric fungus</name>
    <name type="synonym">Agaricus chlorophos</name>
    <dbReference type="NCBI Taxonomy" id="658473"/>
    <lineage>
        <taxon>Eukaryota</taxon>
        <taxon>Fungi</taxon>
        <taxon>Dikarya</taxon>
        <taxon>Basidiomycota</taxon>
        <taxon>Agaricomycotina</taxon>
        <taxon>Agaricomycetes</taxon>
        <taxon>Agaricomycetidae</taxon>
        <taxon>Agaricales</taxon>
        <taxon>Marasmiineae</taxon>
        <taxon>Mycenaceae</taxon>
        <taxon>Mycena</taxon>
    </lineage>
</organism>
<keyword evidence="3" id="KW-1185">Reference proteome</keyword>
<dbReference type="Proteomes" id="UP000815677">
    <property type="component" value="Unassembled WGS sequence"/>
</dbReference>
<dbReference type="Gene3D" id="3.30.429.10">
    <property type="entry name" value="Macrophage Migration Inhibitory Factor"/>
    <property type="match status" value="1"/>
</dbReference>
<feature type="domain" description="Tautomerase cis-CaaD-like" evidence="1">
    <location>
        <begin position="1"/>
        <end position="140"/>
    </location>
</feature>
<dbReference type="InterPro" id="IPR028116">
    <property type="entry name" value="Cis-CaaD-like"/>
</dbReference>
<dbReference type="Pfam" id="PF14832">
    <property type="entry name" value="Tautomerase_3"/>
    <property type="match status" value="1"/>
</dbReference>
<sequence>MPIHRWTIPKGLYTRSDKAAIAKAITAVYAGLPKFYVVVIFNEREEGDFYWGEREVGAEGEGKFVSIEVEHLARTFGTAQRRKDFMDYYEGAISPWTKGRGVNWELQVMEGGERDLWQMNATAPPKARSIEEFIWKKENRVVSAKEMKAIKARL</sequence>
<gene>
    <name evidence="2" type="ORF">MCHLO_07635</name>
</gene>
<dbReference type="InterPro" id="IPR014347">
    <property type="entry name" value="Tautomerase/MIF_sf"/>
</dbReference>
<accession>A0ABQ0LGX3</accession>
<proteinExistence type="predicted"/>
<reference evidence="2" key="1">
    <citation type="submission" date="2014-09" db="EMBL/GenBank/DDBJ databases">
        <title>Genome sequence of the luminous mushroom Mycena chlorophos for searching fungal bioluminescence genes.</title>
        <authorList>
            <person name="Tanaka Y."/>
            <person name="Kasuga D."/>
            <person name="Oba Y."/>
            <person name="Hase S."/>
            <person name="Sato K."/>
            <person name="Oba Y."/>
            <person name="Sakakibara Y."/>
        </authorList>
    </citation>
    <scope>NUCLEOTIDE SEQUENCE</scope>
</reference>
<evidence type="ECO:0000313" key="2">
    <source>
        <dbReference type="EMBL" id="GAT50389.1"/>
    </source>
</evidence>
<evidence type="ECO:0000313" key="3">
    <source>
        <dbReference type="Proteomes" id="UP000815677"/>
    </source>
</evidence>
<protein>
    <recommendedName>
        <fullName evidence="1">Tautomerase cis-CaaD-like domain-containing protein</fullName>
    </recommendedName>
</protein>
<dbReference type="EMBL" id="DF846442">
    <property type="protein sequence ID" value="GAT50389.1"/>
    <property type="molecule type" value="Genomic_DNA"/>
</dbReference>
<evidence type="ECO:0000259" key="1">
    <source>
        <dbReference type="Pfam" id="PF14832"/>
    </source>
</evidence>